<dbReference type="EMBL" id="LXLX01000045">
    <property type="protein sequence ID" value="OFD89972.1"/>
    <property type="molecule type" value="Genomic_DNA"/>
</dbReference>
<dbReference type="PROSITE" id="PS51677">
    <property type="entry name" value="NODB"/>
    <property type="match status" value="1"/>
</dbReference>
<accession>A0A1E8BLF3</accession>
<dbReference type="NCBIfam" id="TIGR02764">
    <property type="entry name" value="spore_ybaN_pdaB"/>
    <property type="match status" value="1"/>
</dbReference>
<organism evidence="5 6">
    <name type="scientific">Bacillus mycoides</name>
    <dbReference type="NCBI Taxonomy" id="1405"/>
    <lineage>
        <taxon>Bacteria</taxon>
        <taxon>Bacillati</taxon>
        <taxon>Bacillota</taxon>
        <taxon>Bacilli</taxon>
        <taxon>Bacillales</taxon>
        <taxon>Bacillaceae</taxon>
        <taxon>Bacillus</taxon>
        <taxon>Bacillus cereus group</taxon>
    </lineage>
</organism>
<keyword evidence="3" id="KW-0472">Membrane</keyword>
<evidence type="ECO:0000313" key="5">
    <source>
        <dbReference type="EMBL" id="OFD89972.1"/>
    </source>
</evidence>
<reference evidence="5 6" key="1">
    <citation type="submission" date="2016-05" db="EMBL/GenBank/DDBJ databases">
        <title>Bacillus thuringiensis and Bacillus weihenstephanensis as novel biocontrol agents of wilt causing Verticillium species.</title>
        <authorList>
            <person name="Hollensteiner J."/>
            <person name="Wemheuer F."/>
            <person name="Harting R."/>
            <person name="Kolarzyk A."/>
            <person name="Diaz-Valerio S."/>
            <person name="Poehlein A."/>
            <person name="Brzuszkiewicz E."/>
            <person name="Nesemann K."/>
            <person name="Braus-Stromeyer S."/>
            <person name="Braus G."/>
            <person name="Daniel R."/>
            <person name="Liesegang H."/>
        </authorList>
    </citation>
    <scope>NUCLEOTIDE SEQUENCE [LARGE SCALE GENOMIC DNA]</scope>
    <source>
        <strain evidence="5 6">GOE11</strain>
    </source>
</reference>
<keyword evidence="3" id="KW-1133">Transmembrane helix</keyword>
<evidence type="ECO:0000256" key="1">
    <source>
        <dbReference type="ARBA" id="ARBA00022723"/>
    </source>
</evidence>
<dbReference type="InterPro" id="IPR014132">
    <property type="entry name" value="PdaB-like"/>
</dbReference>
<name>A0A1E8BLF3_BACMY</name>
<dbReference type="GO" id="GO:0016810">
    <property type="term" value="F:hydrolase activity, acting on carbon-nitrogen (but not peptide) bonds"/>
    <property type="evidence" value="ECO:0007669"/>
    <property type="project" value="InterPro"/>
</dbReference>
<sequence>MKEGCCEFNNLKTFSANMQKQKIILLIFSLICAVHIFQVDKVEAKMLLRKELEPTGYVTWEVPNNEKVIAITFDDGPDPTYTPQILDLLHQYKAEATFFMIGFRVQRNPYLVKQVLKEGHEVGNHTMNHLYASNSSDEKLENDILNGKKYFEKWAKEPLLFRPPGGYINDAVFTTAKKAGYQIVLWSWHQDPRDWANPGTESIVNHVVKNAKSGDIVLLHDGGSDRSQTVAALAEILPELKKQGYRFVTVSELLRYKH</sequence>
<dbReference type="Pfam" id="PF01522">
    <property type="entry name" value="Polysacc_deac_1"/>
    <property type="match status" value="1"/>
</dbReference>
<keyword evidence="3" id="KW-0812">Transmembrane</keyword>
<keyword evidence="1" id="KW-0479">Metal-binding</keyword>
<dbReference type="InterPro" id="IPR050248">
    <property type="entry name" value="Polysacc_deacetylase_ArnD"/>
</dbReference>
<dbReference type="Gene3D" id="3.20.20.370">
    <property type="entry name" value="Glycoside hydrolase/deacetylase"/>
    <property type="match status" value="1"/>
</dbReference>
<dbReference type="SUPFAM" id="SSF88713">
    <property type="entry name" value="Glycoside hydrolase/deacetylase"/>
    <property type="match status" value="1"/>
</dbReference>
<evidence type="ECO:0000256" key="3">
    <source>
        <dbReference type="SAM" id="Phobius"/>
    </source>
</evidence>
<evidence type="ECO:0000259" key="4">
    <source>
        <dbReference type="PROSITE" id="PS51677"/>
    </source>
</evidence>
<dbReference type="PANTHER" id="PTHR10587">
    <property type="entry name" value="GLYCOSYL TRANSFERASE-RELATED"/>
    <property type="match status" value="1"/>
</dbReference>
<dbReference type="CDD" id="cd10917">
    <property type="entry name" value="CE4_NodB_like_6s_7s"/>
    <property type="match status" value="1"/>
</dbReference>
<evidence type="ECO:0000313" key="6">
    <source>
        <dbReference type="Proteomes" id="UP000175835"/>
    </source>
</evidence>
<dbReference type="PATRIC" id="fig|86662.28.peg.3812"/>
<proteinExistence type="predicted"/>
<keyword evidence="2" id="KW-0378">Hydrolase</keyword>
<gene>
    <name evidence="5" type="ORF">BWGOE11_36850</name>
</gene>
<dbReference type="InterPro" id="IPR002509">
    <property type="entry name" value="NODB_dom"/>
</dbReference>
<protein>
    <submittedName>
        <fullName evidence="5">Polysaccharide deacetylase family sporulation protein PdaB</fullName>
    </submittedName>
</protein>
<dbReference type="AlphaFoldDB" id="A0A1E8BLF3"/>
<dbReference type="PANTHER" id="PTHR10587:SF133">
    <property type="entry name" value="CHITIN DEACETYLASE 1-RELATED"/>
    <property type="match status" value="1"/>
</dbReference>
<feature type="transmembrane region" description="Helical" evidence="3">
    <location>
        <begin position="23"/>
        <end position="40"/>
    </location>
</feature>
<dbReference type="InterPro" id="IPR011330">
    <property type="entry name" value="Glyco_hydro/deAcase_b/a-brl"/>
</dbReference>
<evidence type="ECO:0000256" key="2">
    <source>
        <dbReference type="ARBA" id="ARBA00022801"/>
    </source>
</evidence>
<dbReference type="GO" id="GO:0005975">
    <property type="term" value="P:carbohydrate metabolic process"/>
    <property type="evidence" value="ECO:0007669"/>
    <property type="project" value="InterPro"/>
</dbReference>
<feature type="domain" description="NodB homology" evidence="4">
    <location>
        <begin position="67"/>
        <end position="248"/>
    </location>
</feature>
<dbReference type="GO" id="GO:0046872">
    <property type="term" value="F:metal ion binding"/>
    <property type="evidence" value="ECO:0007669"/>
    <property type="project" value="UniProtKB-KW"/>
</dbReference>
<comment type="caution">
    <text evidence="5">The sequence shown here is derived from an EMBL/GenBank/DDBJ whole genome shotgun (WGS) entry which is preliminary data.</text>
</comment>
<dbReference type="GO" id="GO:0016020">
    <property type="term" value="C:membrane"/>
    <property type="evidence" value="ECO:0007669"/>
    <property type="project" value="TreeGrafter"/>
</dbReference>
<dbReference type="Proteomes" id="UP000175835">
    <property type="component" value="Unassembled WGS sequence"/>
</dbReference>